<evidence type="ECO:0000313" key="2">
    <source>
        <dbReference type="Proteomes" id="UP000308600"/>
    </source>
</evidence>
<dbReference type="Proteomes" id="UP000308600">
    <property type="component" value="Unassembled WGS sequence"/>
</dbReference>
<gene>
    <name evidence="1" type="ORF">BDN72DRAFT_835392</name>
</gene>
<keyword evidence="2" id="KW-1185">Reference proteome</keyword>
<evidence type="ECO:0000313" key="1">
    <source>
        <dbReference type="EMBL" id="TFK73059.1"/>
    </source>
</evidence>
<name>A0ACD3B513_9AGAR</name>
<protein>
    <submittedName>
        <fullName evidence="1">Uncharacterized protein</fullName>
    </submittedName>
</protein>
<sequence>MALDNKNIFVNGFTFCLDHGDELCTRCCCDHRMDNNVRIEKELGDVEELFEHEVEVRQPINAYAHGAVAALSTESAYECETHKAVDCLKCFNWVKIIKQEAEDAEEHGRWLGKRASLKDFLTPDVVVADG</sequence>
<accession>A0ACD3B513</accession>
<reference evidence="1 2" key="1">
    <citation type="journal article" date="2019" name="Nat. Ecol. Evol.">
        <title>Megaphylogeny resolves global patterns of mushroom evolution.</title>
        <authorList>
            <person name="Varga T."/>
            <person name="Krizsan K."/>
            <person name="Foldi C."/>
            <person name="Dima B."/>
            <person name="Sanchez-Garcia M."/>
            <person name="Sanchez-Ramirez S."/>
            <person name="Szollosi G.J."/>
            <person name="Szarkandi J.G."/>
            <person name="Papp V."/>
            <person name="Albert L."/>
            <person name="Andreopoulos W."/>
            <person name="Angelini C."/>
            <person name="Antonin V."/>
            <person name="Barry K.W."/>
            <person name="Bougher N.L."/>
            <person name="Buchanan P."/>
            <person name="Buyck B."/>
            <person name="Bense V."/>
            <person name="Catcheside P."/>
            <person name="Chovatia M."/>
            <person name="Cooper J."/>
            <person name="Damon W."/>
            <person name="Desjardin D."/>
            <person name="Finy P."/>
            <person name="Geml J."/>
            <person name="Haridas S."/>
            <person name="Hughes K."/>
            <person name="Justo A."/>
            <person name="Karasinski D."/>
            <person name="Kautmanova I."/>
            <person name="Kiss B."/>
            <person name="Kocsube S."/>
            <person name="Kotiranta H."/>
            <person name="LaButti K.M."/>
            <person name="Lechner B.E."/>
            <person name="Liimatainen K."/>
            <person name="Lipzen A."/>
            <person name="Lukacs Z."/>
            <person name="Mihaltcheva S."/>
            <person name="Morgado L.N."/>
            <person name="Niskanen T."/>
            <person name="Noordeloos M.E."/>
            <person name="Ohm R.A."/>
            <person name="Ortiz-Santana B."/>
            <person name="Ovrebo C."/>
            <person name="Racz N."/>
            <person name="Riley R."/>
            <person name="Savchenko A."/>
            <person name="Shiryaev A."/>
            <person name="Soop K."/>
            <person name="Spirin V."/>
            <person name="Szebenyi C."/>
            <person name="Tomsovsky M."/>
            <person name="Tulloss R.E."/>
            <person name="Uehling J."/>
            <person name="Grigoriev I.V."/>
            <person name="Vagvolgyi C."/>
            <person name="Papp T."/>
            <person name="Martin F.M."/>
            <person name="Miettinen O."/>
            <person name="Hibbett D.S."/>
            <person name="Nagy L.G."/>
        </authorList>
    </citation>
    <scope>NUCLEOTIDE SEQUENCE [LARGE SCALE GENOMIC DNA]</scope>
    <source>
        <strain evidence="1 2">NL-1719</strain>
    </source>
</reference>
<organism evidence="1 2">
    <name type="scientific">Pluteus cervinus</name>
    <dbReference type="NCBI Taxonomy" id="181527"/>
    <lineage>
        <taxon>Eukaryota</taxon>
        <taxon>Fungi</taxon>
        <taxon>Dikarya</taxon>
        <taxon>Basidiomycota</taxon>
        <taxon>Agaricomycotina</taxon>
        <taxon>Agaricomycetes</taxon>
        <taxon>Agaricomycetidae</taxon>
        <taxon>Agaricales</taxon>
        <taxon>Pluteineae</taxon>
        <taxon>Pluteaceae</taxon>
        <taxon>Pluteus</taxon>
    </lineage>
</organism>
<dbReference type="EMBL" id="ML208279">
    <property type="protein sequence ID" value="TFK73059.1"/>
    <property type="molecule type" value="Genomic_DNA"/>
</dbReference>
<proteinExistence type="predicted"/>